<comment type="caution">
    <text evidence="3">The sequence shown here is derived from an EMBL/GenBank/DDBJ whole genome shotgun (WGS) entry which is preliminary data.</text>
</comment>
<organism evidence="3 4">
    <name type="scientific">Bradyrhizobium retamae</name>
    <dbReference type="NCBI Taxonomy" id="1300035"/>
    <lineage>
        <taxon>Bacteria</taxon>
        <taxon>Pseudomonadati</taxon>
        <taxon>Pseudomonadota</taxon>
        <taxon>Alphaproteobacteria</taxon>
        <taxon>Hyphomicrobiales</taxon>
        <taxon>Nitrobacteraceae</taxon>
        <taxon>Bradyrhizobium</taxon>
    </lineage>
</organism>
<dbReference type="Proteomes" id="UP000052023">
    <property type="component" value="Unassembled WGS sequence"/>
</dbReference>
<dbReference type="EMBL" id="LLYA01000024">
    <property type="protein sequence ID" value="KRR29489.1"/>
    <property type="molecule type" value="Genomic_DNA"/>
</dbReference>
<keyword evidence="1" id="KW-1133">Transmembrane helix</keyword>
<gene>
    <name evidence="3" type="ORF">CQ13_16360</name>
</gene>
<dbReference type="AlphaFoldDB" id="A0A0R3NBI1"/>
<name>A0A0R3NBI1_9BRAD</name>
<sequence>MSIKTKFAALALATLAVTGGMASTQAQAKPLHWGVGAGLVGAAIVGTAIAASGPHYYYDGYRRCGWVRQFDAFGNYIGRVRTCAY</sequence>
<feature type="chain" id="PRO_5006445128" description="Sulfur globule protein" evidence="2">
    <location>
        <begin position="29"/>
        <end position="85"/>
    </location>
</feature>
<reference evidence="3 4" key="1">
    <citation type="submission" date="2014-03" db="EMBL/GenBank/DDBJ databases">
        <title>Bradyrhizobium valentinum sp. nov., isolated from effective nodules of Lupinus mariae-josephae, a lupine endemic of basic-lime soils in Eastern Spain.</title>
        <authorList>
            <person name="Duran D."/>
            <person name="Rey L."/>
            <person name="Navarro A."/>
            <person name="Busquets A."/>
            <person name="Imperial J."/>
            <person name="Ruiz-Argueso T."/>
        </authorList>
    </citation>
    <scope>NUCLEOTIDE SEQUENCE [LARGE SCALE GENOMIC DNA]</scope>
    <source>
        <strain evidence="3 4">Ro19</strain>
    </source>
</reference>
<feature type="signal peptide" evidence="2">
    <location>
        <begin position="1"/>
        <end position="28"/>
    </location>
</feature>
<evidence type="ECO:0000256" key="2">
    <source>
        <dbReference type="SAM" id="SignalP"/>
    </source>
</evidence>
<evidence type="ECO:0008006" key="5">
    <source>
        <dbReference type="Google" id="ProtNLM"/>
    </source>
</evidence>
<keyword evidence="1" id="KW-0472">Membrane</keyword>
<proteinExistence type="predicted"/>
<evidence type="ECO:0000256" key="1">
    <source>
        <dbReference type="SAM" id="Phobius"/>
    </source>
</evidence>
<dbReference type="OrthoDB" id="8254076at2"/>
<keyword evidence="2" id="KW-0732">Signal</keyword>
<evidence type="ECO:0000313" key="3">
    <source>
        <dbReference type="EMBL" id="KRR29489.1"/>
    </source>
</evidence>
<accession>A0A0R3NBI1</accession>
<keyword evidence="1" id="KW-0812">Transmembrane</keyword>
<keyword evidence="4" id="KW-1185">Reference proteome</keyword>
<feature type="transmembrane region" description="Helical" evidence="1">
    <location>
        <begin position="38"/>
        <end position="58"/>
    </location>
</feature>
<protein>
    <recommendedName>
        <fullName evidence="5">Sulfur globule protein</fullName>
    </recommendedName>
</protein>
<dbReference type="RefSeq" id="WP_028351026.1">
    <property type="nucleotide sequence ID" value="NZ_LLYA01000024.1"/>
</dbReference>
<evidence type="ECO:0000313" key="4">
    <source>
        <dbReference type="Proteomes" id="UP000052023"/>
    </source>
</evidence>